<reference evidence="2" key="1">
    <citation type="journal article" date="2013" name="Environ. Microbiol.">
        <title>Microbiota from the distal guts of lean and obese adolescents exhibit partial functional redundancy besides clear differences in community structure.</title>
        <authorList>
            <person name="Ferrer M."/>
            <person name="Ruiz A."/>
            <person name="Lanza F."/>
            <person name="Haange S.B."/>
            <person name="Oberbach A."/>
            <person name="Till H."/>
            <person name="Bargiela R."/>
            <person name="Campoy C."/>
            <person name="Segura M.T."/>
            <person name="Richter M."/>
            <person name="von Bergen M."/>
            <person name="Seifert J."/>
            <person name="Suarez A."/>
        </authorList>
    </citation>
    <scope>NUCLEOTIDE SEQUENCE</scope>
</reference>
<evidence type="ECO:0000313" key="2">
    <source>
        <dbReference type="EMBL" id="EKC47467.1"/>
    </source>
</evidence>
<dbReference type="AlphaFoldDB" id="K1RFI3"/>
<dbReference type="Pfam" id="PF18756">
    <property type="entry name" value="Nmad4"/>
    <property type="match status" value="1"/>
</dbReference>
<dbReference type="InterPro" id="IPR040613">
    <property type="entry name" value="Nmad4"/>
</dbReference>
<sequence length="102" mass="11331">EDTNMKKTTAQKAATYRLPETTTPENLEMKLMNNLGTILTFGDHILAAGYFYDPNGRSYYGAVYRFTTGDHTCEGDIKLVGISDETFIDNGHAIAWAMSKAK</sequence>
<gene>
    <name evidence="2" type="ORF">LEA_19358</name>
</gene>
<name>K1RFI3_9ZZZZ</name>
<comment type="caution">
    <text evidence="2">The sequence shown here is derived from an EMBL/GenBank/DDBJ whole genome shotgun (WGS) entry which is preliminary data.</text>
</comment>
<dbReference type="EMBL" id="AJWY01013309">
    <property type="protein sequence ID" value="EKC47467.1"/>
    <property type="molecule type" value="Genomic_DNA"/>
</dbReference>
<feature type="domain" description="Nucleotide modification associated" evidence="1">
    <location>
        <begin position="19"/>
        <end position="100"/>
    </location>
</feature>
<organism evidence="2">
    <name type="scientific">human gut metagenome</name>
    <dbReference type="NCBI Taxonomy" id="408170"/>
    <lineage>
        <taxon>unclassified sequences</taxon>
        <taxon>metagenomes</taxon>
        <taxon>organismal metagenomes</taxon>
    </lineage>
</organism>
<evidence type="ECO:0000259" key="1">
    <source>
        <dbReference type="Pfam" id="PF18756"/>
    </source>
</evidence>
<accession>K1RFI3</accession>
<proteinExistence type="predicted"/>
<feature type="non-terminal residue" evidence="2">
    <location>
        <position position="1"/>
    </location>
</feature>
<protein>
    <recommendedName>
        <fullName evidence="1">Nucleotide modification associated domain-containing protein</fullName>
    </recommendedName>
</protein>